<keyword evidence="3" id="KW-1185">Reference proteome</keyword>
<proteinExistence type="predicted"/>
<evidence type="ECO:0000259" key="1">
    <source>
        <dbReference type="PROSITE" id="PS50075"/>
    </source>
</evidence>
<accession>A0ABT4ZRX2</accession>
<organism evidence="2 3">
    <name type="scientific">Sphaerospermopsis kisseleviana CS-549</name>
    <dbReference type="NCBI Taxonomy" id="3021783"/>
    <lineage>
        <taxon>Bacteria</taxon>
        <taxon>Bacillati</taxon>
        <taxon>Cyanobacteriota</taxon>
        <taxon>Cyanophyceae</taxon>
        <taxon>Nostocales</taxon>
        <taxon>Aphanizomenonaceae</taxon>
        <taxon>Sphaerospermopsis</taxon>
        <taxon>Sphaerospermopsis kisseleviana</taxon>
    </lineage>
</organism>
<dbReference type="Proteomes" id="UP001211711">
    <property type="component" value="Unassembled WGS sequence"/>
</dbReference>
<dbReference type="InterPro" id="IPR036736">
    <property type="entry name" value="ACP-like_sf"/>
</dbReference>
<evidence type="ECO:0000313" key="3">
    <source>
        <dbReference type="Proteomes" id="UP001211711"/>
    </source>
</evidence>
<reference evidence="2 3" key="1">
    <citation type="submission" date="2023-01" db="EMBL/GenBank/DDBJ databases">
        <title>Genomes from the Australian National Cyanobacteria Reference Collection.</title>
        <authorList>
            <person name="Willis A."/>
            <person name="Lee E.M.F."/>
        </authorList>
    </citation>
    <scope>NUCLEOTIDE SEQUENCE [LARGE SCALE GENOMIC DNA]</scope>
    <source>
        <strain evidence="2 3">CS-549</strain>
    </source>
</reference>
<sequence>MQKEKILDLVIELVKEIGLEQSNEILINPNQSTRLFGENLDSLEIVMLIGELEERISDEFGIQIILADDRAMSQRTSPFRSVKTLVEYIDLLLSEQ</sequence>
<dbReference type="EMBL" id="JAQMTI010000147">
    <property type="protein sequence ID" value="MDB9442157.1"/>
    <property type="molecule type" value="Genomic_DNA"/>
</dbReference>
<dbReference type="RefSeq" id="WP_096571416.1">
    <property type="nucleotide sequence ID" value="NZ_JAQMTI010000147.1"/>
</dbReference>
<dbReference type="Gene3D" id="1.10.1200.10">
    <property type="entry name" value="ACP-like"/>
    <property type="match status" value="1"/>
</dbReference>
<name>A0ABT4ZRX2_9CYAN</name>
<dbReference type="InterPro" id="IPR009081">
    <property type="entry name" value="PP-bd_ACP"/>
</dbReference>
<gene>
    <name evidence="2" type="ORF">PN497_12410</name>
</gene>
<comment type="caution">
    <text evidence="2">The sequence shown here is derived from an EMBL/GenBank/DDBJ whole genome shotgun (WGS) entry which is preliminary data.</text>
</comment>
<protein>
    <recommendedName>
        <fullName evidence="1">Carrier domain-containing protein</fullName>
    </recommendedName>
</protein>
<dbReference type="PROSITE" id="PS50075">
    <property type="entry name" value="CARRIER"/>
    <property type="match status" value="1"/>
</dbReference>
<feature type="domain" description="Carrier" evidence="1">
    <location>
        <begin position="4"/>
        <end position="93"/>
    </location>
</feature>
<evidence type="ECO:0000313" key="2">
    <source>
        <dbReference type="EMBL" id="MDB9442157.1"/>
    </source>
</evidence>